<reference evidence="1" key="2">
    <citation type="journal article" date="2021" name="PeerJ">
        <title>Extensive microbial diversity within the chicken gut microbiome revealed by metagenomics and culture.</title>
        <authorList>
            <person name="Gilroy R."/>
            <person name="Ravi A."/>
            <person name="Getino M."/>
            <person name="Pursley I."/>
            <person name="Horton D.L."/>
            <person name="Alikhan N.F."/>
            <person name="Baker D."/>
            <person name="Gharbi K."/>
            <person name="Hall N."/>
            <person name="Watson M."/>
            <person name="Adriaenssens E.M."/>
            <person name="Foster-Nyarko E."/>
            <person name="Jarju S."/>
            <person name="Secka A."/>
            <person name="Antonio M."/>
            <person name="Oren A."/>
            <person name="Chaudhuri R.R."/>
            <person name="La Ragione R."/>
            <person name="Hildebrand F."/>
            <person name="Pallen M.J."/>
        </authorList>
    </citation>
    <scope>NUCLEOTIDE SEQUENCE</scope>
    <source>
        <strain evidence="1">18911</strain>
    </source>
</reference>
<dbReference type="AlphaFoldDB" id="A0A9D1MH24"/>
<proteinExistence type="predicted"/>
<accession>A0A9D1MH24</accession>
<dbReference type="Proteomes" id="UP000824094">
    <property type="component" value="Unassembled WGS sequence"/>
</dbReference>
<dbReference type="Gene3D" id="2.160.20.110">
    <property type="match status" value="1"/>
</dbReference>
<gene>
    <name evidence="1" type="ORF">IAB05_01925</name>
</gene>
<organism evidence="1 2">
    <name type="scientific">Candidatus Stercoripulliclostridium merdigallinarum</name>
    <dbReference type="NCBI Taxonomy" id="2840951"/>
    <lineage>
        <taxon>Bacteria</taxon>
        <taxon>Bacillati</taxon>
        <taxon>Bacillota</taxon>
        <taxon>Clostridia</taxon>
        <taxon>Eubacteriales</taxon>
        <taxon>Candidatus Stercoripulliclostridium</taxon>
    </lineage>
</organism>
<evidence type="ECO:0008006" key="3">
    <source>
        <dbReference type="Google" id="ProtNLM"/>
    </source>
</evidence>
<feature type="non-terminal residue" evidence="1">
    <location>
        <position position="1"/>
    </location>
</feature>
<reference evidence="1" key="1">
    <citation type="submission" date="2020-10" db="EMBL/GenBank/DDBJ databases">
        <authorList>
            <person name="Gilroy R."/>
        </authorList>
    </citation>
    <scope>NUCLEOTIDE SEQUENCE</scope>
    <source>
        <strain evidence="1">18911</strain>
    </source>
</reference>
<protein>
    <recommendedName>
        <fullName evidence="3">GLUG domain-containing protein</fullName>
    </recommendedName>
</protein>
<evidence type="ECO:0000313" key="1">
    <source>
        <dbReference type="EMBL" id="HIU60131.1"/>
    </source>
</evidence>
<comment type="caution">
    <text evidence="1">The sequence shown here is derived from an EMBL/GenBank/DDBJ whole genome shotgun (WGS) entry which is preliminary data.</text>
</comment>
<name>A0A9D1MH24_9FIRM</name>
<dbReference type="EMBL" id="DVNF01000062">
    <property type="protein sequence ID" value="HIU60131.1"/>
    <property type="molecule type" value="Genomic_DNA"/>
</dbReference>
<evidence type="ECO:0000313" key="2">
    <source>
        <dbReference type="Proteomes" id="UP000824094"/>
    </source>
</evidence>
<sequence>KISVEVVAADAIKVADAIQLGNIANGSGTYILTSDIDVSALTTQIAGFKGRLFGNHRKISGNLPKGGLFSEVNGAEIKGMELAVDSEMIYTTNEIPADGLNVGVLASHTSDADISECYVTGKLSVQYQTSSRNVNVRIGGLIGFAEAGARSNLNTSVHYLRQCESELDLSVSGNGAVYLGGIYGMALNAGASNLRTFGSVSFTGSAPSVSALNVGGIGGLHRKEYGAQIAAGHELENTNRTYFYGEMNINLTDTANSFYIKAGGIFGVADTLSMTNSEFHGKISITSNAPVIAGGIVGEAHSDLNATMRLNGIKSAGSMVLNVTGEAYGGGVAGSISGNTEYMGVVASFTPEIIGGIGENRIVDPGAAKTE</sequence>